<evidence type="ECO:0000256" key="5">
    <source>
        <dbReference type="ARBA" id="ARBA00022729"/>
    </source>
</evidence>
<evidence type="ECO:0000256" key="7">
    <source>
        <dbReference type="ARBA" id="ARBA00023295"/>
    </source>
</evidence>
<dbReference type="InterPro" id="IPR006311">
    <property type="entry name" value="TAT_signal"/>
</dbReference>
<dbReference type="PANTHER" id="PTHR31451:SF39">
    <property type="entry name" value="MANNAN ENDO-1,4-BETA-MANNOSIDASE 1"/>
    <property type="match status" value="1"/>
</dbReference>
<reference evidence="10 11" key="1">
    <citation type="submission" date="2018-04" db="EMBL/GenBank/DDBJ databases">
        <title>Halococcoides cellulosivorans gen. nov., sp. nov., an extremely halophilic cellulose-utilizing haloarchaeon from hypersaline lakes.</title>
        <authorList>
            <person name="Sorokin D.Y."/>
            <person name="Toshchakov S.V."/>
            <person name="Samarov N.I."/>
            <person name="Korzhenkov A."/>
            <person name="Kublanov I.V."/>
        </authorList>
    </citation>
    <scope>NUCLEOTIDE SEQUENCE [LARGE SCALE GENOMIC DNA]</scope>
    <source>
        <strain evidence="10 11">HArcel1</strain>
    </source>
</reference>
<dbReference type="InterPro" id="IPR036439">
    <property type="entry name" value="Dockerin_dom_sf"/>
</dbReference>
<evidence type="ECO:0000256" key="1">
    <source>
        <dbReference type="ARBA" id="ARBA00001678"/>
    </source>
</evidence>
<keyword evidence="5" id="KW-0732">Signal</keyword>
<dbReference type="SUPFAM" id="SSF51445">
    <property type="entry name" value="(Trans)glycosidases"/>
    <property type="match status" value="1"/>
</dbReference>
<dbReference type="KEGG" id="harc:HARCEL1_03105"/>
<evidence type="ECO:0000256" key="6">
    <source>
        <dbReference type="ARBA" id="ARBA00022801"/>
    </source>
</evidence>
<organism evidence="10 11">
    <name type="scientific">Halococcoides cellulosivorans</name>
    <dbReference type="NCBI Taxonomy" id="1679096"/>
    <lineage>
        <taxon>Archaea</taxon>
        <taxon>Methanobacteriati</taxon>
        <taxon>Methanobacteriota</taxon>
        <taxon>Stenosarchaea group</taxon>
        <taxon>Halobacteria</taxon>
        <taxon>Halobacteriales</taxon>
        <taxon>Haloarculaceae</taxon>
        <taxon>Halococcoides</taxon>
    </lineage>
</organism>
<dbReference type="InterPro" id="IPR017853">
    <property type="entry name" value="GH"/>
</dbReference>
<comment type="catalytic activity">
    <reaction evidence="1">
        <text>Random hydrolysis of (1-&gt;4)-beta-D-mannosidic linkages in mannans, galactomannans and glucomannans.</text>
        <dbReference type="EC" id="3.2.1.78"/>
    </reaction>
</comment>
<dbReference type="PROSITE" id="PS51318">
    <property type="entry name" value="TAT"/>
    <property type="match status" value="1"/>
</dbReference>
<dbReference type="PANTHER" id="PTHR31451">
    <property type="match status" value="1"/>
</dbReference>
<dbReference type="Pfam" id="PF26410">
    <property type="entry name" value="GH5_mannosidase"/>
    <property type="match status" value="1"/>
</dbReference>
<dbReference type="Gene3D" id="3.20.20.80">
    <property type="entry name" value="Glycosidases"/>
    <property type="match status" value="1"/>
</dbReference>
<dbReference type="GO" id="GO:0005576">
    <property type="term" value="C:extracellular region"/>
    <property type="evidence" value="ECO:0007669"/>
    <property type="project" value="UniProtKB-SubCell"/>
</dbReference>
<feature type="region of interest" description="Disordered" evidence="8">
    <location>
        <begin position="559"/>
        <end position="604"/>
    </location>
</feature>
<evidence type="ECO:0000313" key="10">
    <source>
        <dbReference type="EMBL" id="AWB26773.1"/>
    </source>
</evidence>
<keyword evidence="4" id="KW-0964">Secreted</keyword>
<name>A0A2R4WZ04_9EURY</name>
<dbReference type="InterPro" id="IPR036573">
    <property type="entry name" value="CBM_sf_5/12"/>
</dbReference>
<feature type="compositionally biased region" description="Low complexity" evidence="8">
    <location>
        <begin position="565"/>
        <end position="578"/>
    </location>
</feature>
<accession>A0A2R4WZ04</accession>
<keyword evidence="11" id="KW-1185">Reference proteome</keyword>
<comment type="subcellular location">
    <subcellularLocation>
        <location evidence="2">Secreted</location>
    </subcellularLocation>
</comment>
<dbReference type="AlphaFoldDB" id="A0A2R4WZ04"/>
<dbReference type="CDD" id="cd12215">
    <property type="entry name" value="ChiC_BD"/>
    <property type="match status" value="1"/>
</dbReference>
<dbReference type="NCBIfam" id="TIGR01409">
    <property type="entry name" value="TAT_signal_seq"/>
    <property type="match status" value="1"/>
</dbReference>
<dbReference type="Proteomes" id="UP000244727">
    <property type="component" value="Chromosome"/>
</dbReference>
<keyword evidence="6" id="KW-0378">Hydrolase</keyword>
<dbReference type="RefSeq" id="WP_108381142.1">
    <property type="nucleotide sequence ID" value="NZ_CP028858.1"/>
</dbReference>
<dbReference type="GeneID" id="36511462"/>
<dbReference type="Gene3D" id="2.10.10.20">
    <property type="entry name" value="Carbohydrate-binding module superfamily 5/12"/>
    <property type="match status" value="1"/>
</dbReference>
<dbReference type="InterPro" id="IPR019546">
    <property type="entry name" value="TAT_signal_bac_arc"/>
</dbReference>
<evidence type="ECO:0000313" key="11">
    <source>
        <dbReference type="Proteomes" id="UP000244727"/>
    </source>
</evidence>
<dbReference type="EMBL" id="CP028858">
    <property type="protein sequence ID" value="AWB26773.1"/>
    <property type="molecule type" value="Genomic_DNA"/>
</dbReference>
<dbReference type="SUPFAM" id="SSF51055">
    <property type="entry name" value="Carbohydrate binding domain"/>
    <property type="match status" value="1"/>
</dbReference>
<evidence type="ECO:0000256" key="8">
    <source>
        <dbReference type="SAM" id="MobiDB-lite"/>
    </source>
</evidence>
<dbReference type="InterPro" id="IPR001547">
    <property type="entry name" value="Glyco_hydro_5"/>
</dbReference>
<dbReference type="GO" id="GO:0030246">
    <property type="term" value="F:carbohydrate binding"/>
    <property type="evidence" value="ECO:0007669"/>
    <property type="project" value="InterPro"/>
</dbReference>
<evidence type="ECO:0000259" key="9">
    <source>
        <dbReference type="Pfam" id="PF26410"/>
    </source>
</evidence>
<proteinExistence type="predicted"/>
<feature type="domain" description="Glycoside hydrolase family 5" evidence="9">
    <location>
        <begin position="40"/>
        <end position="335"/>
    </location>
</feature>
<gene>
    <name evidence="10" type="ORF">HARCEL1_03105</name>
</gene>
<protein>
    <recommendedName>
        <fullName evidence="3">mannan endo-1,4-beta-mannosidase</fullName>
        <ecNumber evidence="3">3.2.1.78</ecNumber>
    </recommendedName>
</protein>
<dbReference type="InterPro" id="IPR045053">
    <property type="entry name" value="MAN-like"/>
</dbReference>
<dbReference type="GO" id="GO:0000272">
    <property type="term" value="P:polysaccharide catabolic process"/>
    <property type="evidence" value="ECO:0007669"/>
    <property type="project" value="InterPro"/>
</dbReference>
<keyword evidence="7" id="KW-0326">Glycosidase</keyword>
<sequence>MVHRDRTYEGTRRQFLKTVGVGAAAGLIGTASSASAAEGSFVRRDGADLLVDGSEVSLHGANNFWITDSFRGTPDRVDSLFAMFEEMNIDMVRTFAACEGGAEDGACYIPEPYTHDPAALEMLDYVIDSAKRHGIRLNLVLADNWDHNGGIAQYVDWVDGAEVHGDFFDNEDVKDLYKWHVEDLLTRTNSVTGVEYREEPAIMSWELCNEPRIEGDAFGEGNDPGGEQRAQILEDWLGEMAAFVKELDPNHLVSSGTEGFYTREDRTGWYYSDWTGQDFERHHAVDGIDLASFHMYPYHWNIPKDYCSTWIREHVHTAHEVLDKPVYMGEFNVNVSGRSGAQCDSPPAQVDERNDYLDEWYRVADAYDVDAATIWQIVVPDMHDHDGFQVYRCESGDQLGAYADATDRKSPGFGRSGADTLHAPTALDAVTTGDSIDLHWSTVPAASEYRVTIGAETTAVDDPSVERGGLQGGSEYDVSVAPVGSDGTAGDAITATVRTEGPRTVDAPAWEYGTAFEGGDRATHDGILWEANWYTDDATPRFENGYAWSMVRELTVPQVSSRPWSVDPVPTTPETTTPEPTPDSPTWPAGATDPDGDGLYEDLSGDGTVNFPDVNRLFQNTDASDAQENVEFYDFAGDGTLDMQDVLALFEMV</sequence>
<dbReference type="SUPFAM" id="SSF63446">
    <property type="entry name" value="Type I dockerin domain"/>
    <property type="match status" value="1"/>
</dbReference>
<evidence type="ECO:0000256" key="2">
    <source>
        <dbReference type="ARBA" id="ARBA00004613"/>
    </source>
</evidence>
<dbReference type="GO" id="GO:0016985">
    <property type="term" value="F:mannan endo-1,4-beta-mannosidase activity"/>
    <property type="evidence" value="ECO:0007669"/>
    <property type="project" value="TreeGrafter"/>
</dbReference>
<feature type="compositionally biased region" description="Acidic residues" evidence="8">
    <location>
        <begin position="594"/>
        <end position="604"/>
    </location>
</feature>
<dbReference type="EC" id="3.2.1.78" evidence="3"/>
<evidence type="ECO:0000256" key="3">
    <source>
        <dbReference type="ARBA" id="ARBA00012706"/>
    </source>
</evidence>
<evidence type="ECO:0000256" key="4">
    <source>
        <dbReference type="ARBA" id="ARBA00022525"/>
    </source>
</evidence>